<reference evidence="1 2" key="1">
    <citation type="submission" date="2019-07" db="EMBL/GenBank/DDBJ databases">
        <authorList>
            <person name="Jastrzebski P J."/>
            <person name="Paukszto L."/>
            <person name="Jastrzebski P J."/>
        </authorList>
    </citation>
    <scope>NUCLEOTIDE SEQUENCE [LARGE SCALE GENOMIC DNA]</scope>
    <source>
        <strain evidence="1 2">WMS-il1</strain>
    </source>
</reference>
<proteinExistence type="predicted"/>
<name>A0A564Y087_HYMDI</name>
<dbReference type="PANTHER" id="PTHR37984">
    <property type="entry name" value="PROTEIN CBG26694"/>
    <property type="match status" value="1"/>
</dbReference>
<dbReference type="Proteomes" id="UP000321570">
    <property type="component" value="Unassembled WGS sequence"/>
</dbReference>
<dbReference type="EMBL" id="CABIJS010000033">
    <property type="protein sequence ID" value="VUZ40556.1"/>
    <property type="molecule type" value="Genomic_DNA"/>
</dbReference>
<dbReference type="AlphaFoldDB" id="A0A564Y087"/>
<evidence type="ECO:0008006" key="3">
    <source>
        <dbReference type="Google" id="ProtNLM"/>
    </source>
</evidence>
<accession>A0A564Y087</accession>
<gene>
    <name evidence="1" type="ORF">WMSIL1_LOCUS1493</name>
</gene>
<evidence type="ECO:0000313" key="2">
    <source>
        <dbReference type="Proteomes" id="UP000321570"/>
    </source>
</evidence>
<sequence length="154" mass="17662">MFSPTNLDLLRSFLGSITYYNSFLPSLHKHRAPLNQFLHKETPYERSPACKWAFEKLNSMLNSELLLVHYDLCLPIVLAADVSGYGTEIVTSQIFPNGSKKRPHISHGGKELRANRKGDTDRYICSKIFHKYTYTWQATYTPNGPEAIVVNIWL</sequence>
<keyword evidence="2" id="KW-1185">Reference proteome</keyword>
<dbReference type="PANTHER" id="PTHR37984:SF5">
    <property type="entry name" value="PROTEIN NYNRIN-LIKE"/>
    <property type="match status" value="1"/>
</dbReference>
<organism evidence="1 2">
    <name type="scientific">Hymenolepis diminuta</name>
    <name type="common">Rat tapeworm</name>
    <dbReference type="NCBI Taxonomy" id="6216"/>
    <lineage>
        <taxon>Eukaryota</taxon>
        <taxon>Metazoa</taxon>
        <taxon>Spiralia</taxon>
        <taxon>Lophotrochozoa</taxon>
        <taxon>Platyhelminthes</taxon>
        <taxon>Cestoda</taxon>
        <taxon>Eucestoda</taxon>
        <taxon>Cyclophyllidea</taxon>
        <taxon>Hymenolepididae</taxon>
        <taxon>Hymenolepis</taxon>
    </lineage>
</organism>
<dbReference type="SUPFAM" id="SSF56672">
    <property type="entry name" value="DNA/RNA polymerases"/>
    <property type="match status" value="1"/>
</dbReference>
<dbReference type="InterPro" id="IPR043128">
    <property type="entry name" value="Rev_trsase/Diguanyl_cyclase"/>
</dbReference>
<dbReference type="InterPro" id="IPR043502">
    <property type="entry name" value="DNA/RNA_pol_sf"/>
</dbReference>
<dbReference type="FunFam" id="3.30.70.270:FF:000020">
    <property type="entry name" value="Transposon Tf2-6 polyprotein-like Protein"/>
    <property type="match status" value="1"/>
</dbReference>
<dbReference type="Gene3D" id="3.30.70.270">
    <property type="match status" value="1"/>
</dbReference>
<protein>
    <recommendedName>
        <fullName evidence="3">RT_RNaseH_2 domain-containing protein</fullName>
    </recommendedName>
</protein>
<dbReference type="InterPro" id="IPR050951">
    <property type="entry name" value="Retrovirus_Pol_polyprotein"/>
</dbReference>
<evidence type="ECO:0000313" key="1">
    <source>
        <dbReference type="EMBL" id="VUZ40556.1"/>
    </source>
</evidence>